<feature type="modified residue" description="4-aspartylphosphate" evidence="9">
    <location>
        <position position="1755"/>
    </location>
</feature>
<sequence length="1861" mass="205549">MSFIARNALKAKTAKPAQFCSILRSYSQQPPTNDPDSTSAYEYKLQHSPRSPPPLPAQEPPRRWSAEESVKNILYNTPPPSTQPFKRHILNALVQNEPGVLSRVSGILAARGFNIDSLVVCRTEVRDLSRMCICIRGQDAVVEQARRQLEDLVPVWAVLDYTNTSVIERELLLVKVSLLGPEYFNEHFKPSASDPSFSLESARTYDEALTQFSQNQRHSQVQEDLTKMSLSEALRTKHAHLSALKNLADQFCGRLVDVSSDSVIVEVTGMMVMPRTPLPASWAEESDVAAEADEIDTSLLPPDHQSRVFKPSKSSSNANTSNKPYLPHLFTGTTNNPDDEHALNADDYDWAMFISAYAAGRWDPFEIPRPPLKSASSLSVDSRRTYSAHRALDKIDRLSTTRRRSSINEADIPTTPSNLLDSHSPSHAAPKSGQITHSAPMSQANSNAENANDHANGLDAPIYPLNLTSPRQNSAYGADLAVQVATHSLVQHSDEKAKNQFKGIHKEDERPSSAPNGTQKPPLSSQDTSQGYFDYVSPKNQEQPAPIAPIKPPERHYSFESSVSTDTSTPTNTRPQLLNREDSDRTVMNDAGLSQNPDFDIDRLTQAFDNQAIGSTSPSAASAKALPVEMSSIKDSIPSRLSSDRIQQLAEQQFDELTYLVPPLPLNEDARRKELFKFDLLRGTPDLSLDRILHLVKLVFQTKCVVISLVNGDTVLLKAHTGYEEMFETDVRTQEPRNTAMSSHAILQQNDEPLVSLDLTKDWRFSKNPSFSPKAKFYAAAPIRTYNGYNIGALALIDSQPRTEFTPRQRHTLKEFAAIVLREMELWRDKCQMRTRDLIQSSMEQFNRDILEMNSAGNAKSRNVSDMQKVYDKAAKLIKDTLGVEGALVLDISQFEVAENLGDDNELYMPVCVLSTLRLFTNNIQDPVTKSSQRETPSRTTSSTNINMMDRRSKSHTQRPPLNKTNTSDTYARSIPILAASEDGPKPLTRFHPVSEENAEKLAWFLKRNPDGYIFDYGLIPGVFRQFVGVKEKYGMAIVPIFNLSNDKDGPFALLVAYTGDRKLLLEGYEIQFLRAMGVIILSAVLKERILLADKAKQNFISNISHELRTPLHGILAAAELLQDTELDEVQVEFLDTVKACGRSLSETLNHVLDFTKLSGSNTSAGVERGIRLSKVNLKSLVEEAVESTIIGYRGKFAASNEGLGDIYAPPSSSSSSPSLTSQKVDQITKAIPVEILVDVQFRSNWFCKCEKAGLRRVLQNLVGNSQKFTKHGYIMIVLREAPHSPGAKKIPIELSVIDTGKGMSKSFLDSQVFQPFSQEDPLQAGTGLGLAIVSSIIKSPSVNGQVDIRSREDFGTEIKLTIPIEIIDDGSGDEKTTDQANIVEQLGYSPNWKLKVSMHGFDTSLIGGQALYNVTSNYLQNWLGLECVNSTAQNNYHGDILVLNESRDKLVSLIDKRDARKPIVLISSSRADKQLYGAKVEYERMGGIARIIYKPAGPTKFDSVMVTLIDSLAQRTGQQRSEKKQGSNVDYTGRNLPMPSPESSGSSRSDYFGDGSGDHSNDSPKGGNYSLEKWKDNVPEFVSPSSQRKPSTDSMMSVQRRNSDKSTNSSATLPTRPGMAPRSVTFHNTTGNVHNNSSNNVNQLNQNKSVSGNWSAFASSSKDTQSSSPSTPGSTISISGAGAILKTSTEDEPVKTHGEPFRVLCVDDNAVNLNLLTKFLKKKGCEYVEATDGKQAVDIMEANSPGYFSVILMDVSMPVMDGLQATIEIRKIEQQRRKEMRESRDKSLQKSYLTAKEGEVTPPAKIFALTGLAAKEDRRRAFGAGVDGYLIKPASFKSLELLLSRIGVSKKAPAPTPSTT</sequence>
<dbReference type="InterPro" id="IPR001789">
    <property type="entry name" value="Sig_transdc_resp-reg_receiver"/>
</dbReference>
<comment type="caution">
    <text evidence="14">The sequence shown here is derived from an EMBL/GenBank/DDBJ whole genome shotgun (WGS) entry which is preliminary data.</text>
</comment>
<gene>
    <name evidence="14" type="ORF">E3P86_01806</name>
</gene>
<dbReference type="PRINTS" id="PR00344">
    <property type="entry name" value="BCTRLSENSOR"/>
</dbReference>
<dbReference type="Gene3D" id="3.40.50.2300">
    <property type="match status" value="1"/>
</dbReference>
<feature type="compositionally biased region" description="Low complexity" evidence="10">
    <location>
        <begin position="1628"/>
        <end position="1648"/>
    </location>
</feature>
<protein>
    <submittedName>
        <fullName evidence="14">Uncharacterized protein</fullName>
    </submittedName>
</protein>
<feature type="compositionally biased region" description="Low complexity" evidence="10">
    <location>
        <begin position="311"/>
        <end position="323"/>
    </location>
</feature>
<evidence type="ECO:0000256" key="6">
    <source>
        <dbReference type="ARBA" id="ARBA00022679"/>
    </source>
</evidence>
<dbReference type="PROSITE" id="PS50110">
    <property type="entry name" value="RESPONSE_REGULATORY"/>
    <property type="match status" value="1"/>
</dbReference>
<feature type="compositionally biased region" description="Polar residues" evidence="10">
    <location>
        <begin position="938"/>
        <end position="947"/>
    </location>
</feature>
<dbReference type="InterPro" id="IPR054480">
    <property type="entry name" value="AHAS_small-like_ACT"/>
</dbReference>
<evidence type="ECO:0000256" key="4">
    <source>
        <dbReference type="ARBA" id="ARBA00022553"/>
    </source>
</evidence>
<evidence type="ECO:0000256" key="1">
    <source>
        <dbReference type="ARBA" id="ARBA00004974"/>
    </source>
</evidence>
<dbReference type="PROSITE" id="PS50109">
    <property type="entry name" value="HIS_KIN"/>
    <property type="match status" value="1"/>
</dbReference>
<evidence type="ECO:0000256" key="10">
    <source>
        <dbReference type="SAM" id="MobiDB-lite"/>
    </source>
</evidence>
<dbReference type="CDD" id="cd04878">
    <property type="entry name" value="ACT_AHAS"/>
    <property type="match status" value="1"/>
</dbReference>
<dbReference type="InterPro" id="IPR027271">
    <property type="entry name" value="Acetolactate_synth/TF_NikR_C"/>
</dbReference>
<dbReference type="InterPro" id="IPR004789">
    <property type="entry name" value="Acetalactate_synth_ssu"/>
</dbReference>
<proteinExistence type="inferred from homology"/>
<dbReference type="Pfam" id="PF01590">
    <property type="entry name" value="GAF"/>
    <property type="match status" value="1"/>
</dbReference>
<dbReference type="InterPro" id="IPR005467">
    <property type="entry name" value="His_kinase_dom"/>
</dbReference>
<dbReference type="InterPro" id="IPR039557">
    <property type="entry name" value="AHAS_ACT"/>
</dbReference>
<evidence type="ECO:0000313" key="15">
    <source>
        <dbReference type="Proteomes" id="UP000310689"/>
    </source>
</evidence>
<feature type="domain" description="ACT" evidence="13">
    <location>
        <begin position="89"/>
        <end position="166"/>
    </location>
</feature>
<dbReference type="PANTHER" id="PTHR31242">
    <property type="entry name" value="ACETOLACTATE SYNTHASE SMALL SUBUNIT, MITOCHONDRIAL"/>
    <property type="match status" value="1"/>
</dbReference>
<dbReference type="Gene3D" id="3.30.70.1150">
    <property type="entry name" value="ACT-like. Chain A, domain 2"/>
    <property type="match status" value="1"/>
</dbReference>
<dbReference type="SMART" id="SM00388">
    <property type="entry name" value="HisKA"/>
    <property type="match status" value="1"/>
</dbReference>
<dbReference type="GO" id="GO:0005948">
    <property type="term" value="C:acetolactate synthase complex"/>
    <property type="evidence" value="ECO:0007669"/>
    <property type="project" value="TreeGrafter"/>
</dbReference>
<dbReference type="Pfam" id="PF22629">
    <property type="entry name" value="ACT_AHAS_ss"/>
    <property type="match status" value="1"/>
</dbReference>
<dbReference type="PANTHER" id="PTHR31242:SF2">
    <property type="entry name" value="ACETOLACTATE SYNTHASE SMALL SUBUNIT, MITOCHONDRIAL"/>
    <property type="match status" value="1"/>
</dbReference>
<evidence type="ECO:0000259" key="12">
    <source>
        <dbReference type="PROSITE" id="PS50110"/>
    </source>
</evidence>
<dbReference type="FunFam" id="1.10.287.130:FF:000023">
    <property type="entry name" value="Sensor histidine kinase/response regulator, putative"/>
    <property type="match status" value="1"/>
</dbReference>
<dbReference type="GO" id="GO:0009097">
    <property type="term" value="P:isoleucine biosynthetic process"/>
    <property type="evidence" value="ECO:0007669"/>
    <property type="project" value="UniProtKB-UniPathway"/>
</dbReference>
<dbReference type="InterPro" id="IPR036097">
    <property type="entry name" value="HisK_dim/P_sf"/>
</dbReference>
<feature type="region of interest" description="Disordered" evidence="10">
    <location>
        <begin position="25"/>
        <end position="63"/>
    </location>
</feature>
<feature type="domain" description="Histidine kinase" evidence="11">
    <location>
        <begin position="1103"/>
        <end position="1367"/>
    </location>
</feature>
<dbReference type="InterPro" id="IPR045865">
    <property type="entry name" value="ACT-like_dom_sf"/>
</dbReference>
<dbReference type="GO" id="GO:0042645">
    <property type="term" value="C:mitochondrial nucleoid"/>
    <property type="evidence" value="ECO:0007669"/>
    <property type="project" value="TreeGrafter"/>
</dbReference>
<dbReference type="InterPro" id="IPR002912">
    <property type="entry name" value="ACT_dom"/>
</dbReference>
<evidence type="ECO:0000256" key="5">
    <source>
        <dbReference type="ARBA" id="ARBA00022605"/>
    </source>
</evidence>
<dbReference type="InterPro" id="IPR036890">
    <property type="entry name" value="HATPase_C_sf"/>
</dbReference>
<dbReference type="Gene3D" id="3.30.450.40">
    <property type="match status" value="1"/>
</dbReference>
<feature type="region of interest" description="Disordered" evidence="10">
    <location>
        <begin position="1515"/>
        <end position="1680"/>
    </location>
</feature>
<dbReference type="InterPro" id="IPR004358">
    <property type="entry name" value="Sig_transdc_His_kin-like_C"/>
</dbReference>
<dbReference type="GO" id="GO:0000155">
    <property type="term" value="F:phosphorelay sensor kinase activity"/>
    <property type="evidence" value="ECO:0007669"/>
    <property type="project" value="InterPro"/>
</dbReference>
<comment type="pathway">
    <text evidence="2">Amino-acid biosynthesis; L-valine biosynthesis; L-valine from pyruvate: step 1/4.</text>
</comment>
<dbReference type="InterPro" id="IPR053050">
    <property type="entry name" value="ALS_regulatory_subunit"/>
</dbReference>
<dbReference type="SUPFAM" id="SSF47384">
    <property type="entry name" value="Homodimeric domain of signal transducing histidine kinase"/>
    <property type="match status" value="1"/>
</dbReference>
<dbReference type="SMART" id="SM00387">
    <property type="entry name" value="HATPase_c"/>
    <property type="match status" value="1"/>
</dbReference>
<dbReference type="SUPFAM" id="SSF55021">
    <property type="entry name" value="ACT-like"/>
    <property type="match status" value="1"/>
</dbReference>
<dbReference type="FunFam" id="3.30.70.260:FF:000001">
    <property type="entry name" value="Acetolactate synthase, small subunit"/>
    <property type="match status" value="1"/>
</dbReference>
<evidence type="ECO:0000259" key="13">
    <source>
        <dbReference type="PROSITE" id="PS51671"/>
    </source>
</evidence>
<feature type="compositionally biased region" description="Polar residues" evidence="10">
    <location>
        <begin position="559"/>
        <end position="576"/>
    </location>
</feature>
<dbReference type="PROSITE" id="PS51671">
    <property type="entry name" value="ACT"/>
    <property type="match status" value="1"/>
</dbReference>
<dbReference type="Pfam" id="PF02518">
    <property type="entry name" value="HATPase_c"/>
    <property type="match status" value="1"/>
</dbReference>
<dbReference type="SUPFAM" id="SSF55874">
    <property type="entry name" value="ATPase domain of HSP90 chaperone/DNA topoisomerase II/histidine kinase"/>
    <property type="match status" value="1"/>
</dbReference>
<evidence type="ECO:0000259" key="11">
    <source>
        <dbReference type="PROSITE" id="PS50109"/>
    </source>
</evidence>
<dbReference type="Gene3D" id="3.30.565.10">
    <property type="entry name" value="Histidine kinase-like ATPase, C-terminal domain"/>
    <property type="match status" value="1"/>
</dbReference>
<name>A0A4T0J5Z4_WALIC</name>
<feature type="compositionally biased region" description="Polar residues" evidence="10">
    <location>
        <begin position="433"/>
        <end position="450"/>
    </location>
</feature>
<dbReference type="SUPFAM" id="SSF52172">
    <property type="entry name" value="CheY-like"/>
    <property type="match status" value="1"/>
</dbReference>
<dbReference type="UniPathway" id="UPA00049">
    <property type="reaction ID" value="UER00059"/>
</dbReference>
<dbReference type="GO" id="GO:1990610">
    <property type="term" value="F:acetolactate synthase regulator activity"/>
    <property type="evidence" value="ECO:0007669"/>
    <property type="project" value="InterPro"/>
</dbReference>
<evidence type="ECO:0000256" key="3">
    <source>
        <dbReference type="ARBA" id="ARBA00006341"/>
    </source>
</evidence>
<comment type="pathway">
    <text evidence="1">Amino-acid biosynthesis; L-isoleucine biosynthesis; L-isoleucine from 2-oxobutanoate: step 1/4.</text>
</comment>
<evidence type="ECO:0000313" key="14">
    <source>
        <dbReference type="EMBL" id="TIB38149.1"/>
    </source>
</evidence>
<organism evidence="14 15">
    <name type="scientific">Wallemia ichthyophaga</name>
    <dbReference type="NCBI Taxonomy" id="245174"/>
    <lineage>
        <taxon>Eukaryota</taxon>
        <taxon>Fungi</taxon>
        <taxon>Dikarya</taxon>
        <taxon>Basidiomycota</taxon>
        <taxon>Wallemiomycotina</taxon>
        <taxon>Wallemiomycetes</taxon>
        <taxon>Wallemiales</taxon>
        <taxon>Wallemiaceae</taxon>
        <taxon>Wallemia</taxon>
    </lineage>
</organism>
<dbReference type="Pfam" id="PF00072">
    <property type="entry name" value="Response_reg"/>
    <property type="match status" value="1"/>
</dbReference>
<feature type="compositionally biased region" description="Polar residues" evidence="10">
    <location>
        <begin position="25"/>
        <end position="40"/>
    </location>
</feature>
<reference evidence="14 15" key="1">
    <citation type="submission" date="2019-03" db="EMBL/GenBank/DDBJ databases">
        <title>Sequencing 23 genomes of Wallemia ichthyophaga.</title>
        <authorList>
            <person name="Gostincar C."/>
        </authorList>
    </citation>
    <scope>NUCLEOTIDE SEQUENCE [LARGE SCALE GENOMIC DNA]</scope>
    <source>
        <strain evidence="14 15">EXF-6200</strain>
    </source>
</reference>
<dbReference type="InterPro" id="IPR029016">
    <property type="entry name" value="GAF-like_dom_sf"/>
</dbReference>
<keyword evidence="8" id="KW-0100">Branched-chain amino acid biosynthesis</keyword>
<evidence type="ECO:0000256" key="8">
    <source>
        <dbReference type="ARBA" id="ARBA00023304"/>
    </source>
</evidence>
<dbReference type="EMBL" id="SPOI01000072">
    <property type="protein sequence ID" value="TIB38149.1"/>
    <property type="molecule type" value="Genomic_DNA"/>
</dbReference>
<dbReference type="NCBIfam" id="TIGR00119">
    <property type="entry name" value="acolac_sm"/>
    <property type="match status" value="1"/>
</dbReference>
<dbReference type="SMART" id="SM00448">
    <property type="entry name" value="REC"/>
    <property type="match status" value="1"/>
</dbReference>
<feature type="domain" description="Response regulatory" evidence="12">
    <location>
        <begin position="1703"/>
        <end position="1848"/>
    </location>
</feature>
<dbReference type="Gene3D" id="1.10.287.130">
    <property type="match status" value="1"/>
</dbReference>
<dbReference type="Gene3D" id="3.30.70.260">
    <property type="match status" value="1"/>
</dbReference>
<dbReference type="InterPro" id="IPR003594">
    <property type="entry name" value="HATPase_dom"/>
</dbReference>
<feature type="compositionally biased region" description="Polar residues" evidence="10">
    <location>
        <begin position="414"/>
        <end position="425"/>
    </location>
</feature>
<evidence type="ECO:0000256" key="9">
    <source>
        <dbReference type="PROSITE-ProRule" id="PRU00169"/>
    </source>
</evidence>
<feature type="region of interest" description="Disordered" evidence="10">
    <location>
        <begin position="397"/>
        <end position="457"/>
    </location>
</feature>
<evidence type="ECO:0000256" key="2">
    <source>
        <dbReference type="ARBA" id="ARBA00005025"/>
    </source>
</evidence>
<dbReference type="GO" id="GO:0009099">
    <property type="term" value="P:L-valine biosynthetic process"/>
    <property type="evidence" value="ECO:0007669"/>
    <property type="project" value="UniProtKB-UniPathway"/>
</dbReference>
<feature type="compositionally biased region" description="Pro residues" evidence="10">
    <location>
        <begin position="50"/>
        <end position="59"/>
    </location>
</feature>
<keyword evidence="6" id="KW-0808">Transferase</keyword>
<feature type="region of interest" description="Disordered" evidence="10">
    <location>
        <begin position="297"/>
        <end position="333"/>
    </location>
</feature>
<feature type="compositionally biased region" description="Polar residues" evidence="10">
    <location>
        <begin position="1584"/>
        <end position="1614"/>
    </location>
</feature>
<comment type="similarity">
    <text evidence="3">Belongs to the acetolactate synthase small subunit family.</text>
</comment>
<feature type="compositionally biased region" description="Basic and acidic residues" evidence="10">
    <location>
        <begin position="492"/>
        <end position="511"/>
    </location>
</feature>
<dbReference type="InterPro" id="IPR003661">
    <property type="entry name" value="HisK_dim/P_dom"/>
</dbReference>
<dbReference type="SUPFAM" id="SSF55781">
    <property type="entry name" value="GAF domain-like"/>
    <property type="match status" value="1"/>
</dbReference>
<accession>A0A4T0J5Z4</accession>
<evidence type="ECO:0000256" key="7">
    <source>
        <dbReference type="ARBA" id="ARBA00022777"/>
    </source>
</evidence>
<feature type="compositionally biased region" description="Polar residues" evidence="10">
    <location>
        <begin position="958"/>
        <end position="968"/>
    </location>
</feature>
<dbReference type="UniPathway" id="UPA00047">
    <property type="reaction ID" value="UER00055"/>
</dbReference>
<dbReference type="Pfam" id="PF00512">
    <property type="entry name" value="HisKA"/>
    <property type="match status" value="1"/>
</dbReference>
<dbReference type="InterPro" id="IPR003018">
    <property type="entry name" value="GAF"/>
</dbReference>
<feature type="compositionally biased region" description="Polar residues" evidence="10">
    <location>
        <begin position="513"/>
        <end position="531"/>
    </location>
</feature>
<dbReference type="CDD" id="cd00082">
    <property type="entry name" value="HisKA"/>
    <property type="match status" value="1"/>
</dbReference>
<feature type="compositionally biased region" description="Low complexity" evidence="10">
    <location>
        <begin position="1656"/>
        <end position="1680"/>
    </location>
</feature>
<feature type="region of interest" description="Disordered" evidence="10">
    <location>
        <begin position="928"/>
        <end position="968"/>
    </location>
</feature>
<keyword evidence="4 9" id="KW-0597">Phosphoprotein</keyword>
<dbReference type="Proteomes" id="UP000310689">
    <property type="component" value="Unassembled WGS sequence"/>
</dbReference>
<dbReference type="CDD" id="cd17546">
    <property type="entry name" value="REC_hyHK_CKI1_RcsC-like"/>
    <property type="match status" value="1"/>
</dbReference>
<keyword evidence="5" id="KW-0028">Amino-acid biosynthesis</keyword>
<feature type="region of interest" description="Disordered" evidence="10">
    <location>
        <begin position="490"/>
        <end position="598"/>
    </location>
</feature>
<keyword evidence="7" id="KW-0418">Kinase</keyword>
<dbReference type="InterPro" id="IPR011006">
    <property type="entry name" value="CheY-like_superfamily"/>
</dbReference>